<sequence length="227" mass="23595">MSRSRSPSYTPTPSLHPGRQVPARVSHRVFVNGVSVAEGMSADSSSAGRVKGVFTLVSVPGISSGIHLPGASGVSAPGGAAAGSAVQHGGRMVIDIEHIAAPSTPPELVPMLEDPASNHHLTDLRRARLALHFAVGLAGRPSAEQEINSGVDMGDQHLGLTTAEWRELQTLVPRVGDLIGTAATCLEGDTMSRIKIGKDRNLLRGSRKVLADLAEAFAQLDGPQDVA</sequence>
<keyword evidence="3" id="KW-1185">Reference proteome</keyword>
<organism evidence="2 3">
    <name type="scientific">Prorocentrum cordatum</name>
    <dbReference type="NCBI Taxonomy" id="2364126"/>
    <lineage>
        <taxon>Eukaryota</taxon>
        <taxon>Sar</taxon>
        <taxon>Alveolata</taxon>
        <taxon>Dinophyceae</taxon>
        <taxon>Prorocentrales</taxon>
        <taxon>Prorocentraceae</taxon>
        <taxon>Prorocentrum</taxon>
    </lineage>
</organism>
<gene>
    <name evidence="2" type="ORF">PCOR1329_LOCUS40783</name>
</gene>
<evidence type="ECO:0000256" key="1">
    <source>
        <dbReference type="SAM" id="MobiDB-lite"/>
    </source>
</evidence>
<proteinExistence type="predicted"/>
<comment type="caution">
    <text evidence="2">The sequence shown here is derived from an EMBL/GenBank/DDBJ whole genome shotgun (WGS) entry which is preliminary data.</text>
</comment>
<feature type="region of interest" description="Disordered" evidence="1">
    <location>
        <begin position="1"/>
        <end position="23"/>
    </location>
</feature>
<dbReference type="Proteomes" id="UP001189429">
    <property type="component" value="Unassembled WGS sequence"/>
</dbReference>
<reference evidence="2" key="1">
    <citation type="submission" date="2023-10" db="EMBL/GenBank/DDBJ databases">
        <authorList>
            <person name="Chen Y."/>
            <person name="Shah S."/>
            <person name="Dougan E. K."/>
            <person name="Thang M."/>
            <person name="Chan C."/>
        </authorList>
    </citation>
    <scope>NUCLEOTIDE SEQUENCE [LARGE SCALE GENOMIC DNA]</scope>
</reference>
<evidence type="ECO:0000313" key="2">
    <source>
        <dbReference type="EMBL" id="CAK0847615.1"/>
    </source>
</evidence>
<protein>
    <submittedName>
        <fullName evidence="2">Uncharacterized protein</fullName>
    </submittedName>
</protein>
<evidence type="ECO:0000313" key="3">
    <source>
        <dbReference type="Proteomes" id="UP001189429"/>
    </source>
</evidence>
<feature type="non-terminal residue" evidence="2">
    <location>
        <position position="227"/>
    </location>
</feature>
<accession>A0ABN9TNK1</accession>
<name>A0ABN9TNK1_9DINO</name>
<feature type="compositionally biased region" description="Low complexity" evidence="1">
    <location>
        <begin position="1"/>
        <end position="13"/>
    </location>
</feature>
<dbReference type="EMBL" id="CAUYUJ010014916">
    <property type="protein sequence ID" value="CAK0847615.1"/>
    <property type="molecule type" value="Genomic_DNA"/>
</dbReference>